<dbReference type="InterPro" id="IPR028098">
    <property type="entry name" value="Glyco_trans_4-like_N"/>
</dbReference>
<dbReference type="Proteomes" id="UP001141933">
    <property type="component" value="Unassembled WGS sequence"/>
</dbReference>
<keyword evidence="2" id="KW-0808">Transferase</keyword>
<reference evidence="2" key="1">
    <citation type="submission" date="2022-12" db="EMBL/GenBank/DDBJ databases">
        <title>Phocaeicola acetigenes sp. nov., isolated feces from a healthy human.</title>
        <authorList>
            <person name="Do H."/>
            <person name="Ha Y.B."/>
            <person name="Kim J.-S."/>
            <person name="Suh M.K."/>
            <person name="Kim H.S."/>
            <person name="Lee J.-S."/>
        </authorList>
    </citation>
    <scope>NUCLEOTIDE SEQUENCE</scope>
    <source>
        <strain evidence="2">KGMB11183</strain>
    </source>
</reference>
<dbReference type="Pfam" id="PF13439">
    <property type="entry name" value="Glyco_transf_4"/>
    <property type="match status" value="1"/>
</dbReference>
<keyword evidence="3" id="KW-1185">Reference proteome</keyword>
<organism evidence="2 3">
    <name type="scientific">Phocaeicola acetigenes</name>
    <dbReference type="NCBI Taxonomy" id="3016083"/>
    <lineage>
        <taxon>Bacteria</taxon>
        <taxon>Pseudomonadati</taxon>
        <taxon>Bacteroidota</taxon>
        <taxon>Bacteroidia</taxon>
        <taxon>Bacteroidales</taxon>
        <taxon>Bacteroidaceae</taxon>
        <taxon>Phocaeicola</taxon>
    </lineage>
</organism>
<sequence length="411" mass="47261">MKKLLQINPVLRVSTSTGRIMQEIGELAMQKGWQSYIAYSRGRDGVKPCRSELLPVGSKSSVAWHGVMTRLFDRHGLSSDGATRRFVEEIEKLGPDVIHIHNIHGYFLNYRILFDYLSQCGIPVVWTIHDCWLYTGHCYYYSFAQCDRWKTGCGQCPQKREFPASFFLDRSARNFADKCKAFTSMPHDKLTIVPVSEWIRGEMQHSFLKEYNFRVIHNGINLEVFDVYEAEAVRSRYNLQGKRIILGVASIWSREKGLQDFIELAKLLNADEHIVLVGVKPEEKKRLPENVIGIARTENIRQLAELYAAADAFVNPTWQDNYPTVNLEAIACGTPVVTYRTGGSIEAVTEETGLIVEQGDISGLLKAVRQIEHQGKLYYRDRCRNYALAHFRKEDRYADYLNLYEELTEKL</sequence>
<gene>
    <name evidence="2" type="ORF">O6P32_10870</name>
</gene>
<dbReference type="PANTHER" id="PTHR45947:SF3">
    <property type="entry name" value="SULFOQUINOVOSYL TRANSFERASE SQD2"/>
    <property type="match status" value="1"/>
</dbReference>
<keyword evidence="2" id="KW-0328">Glycosyltransferase</keyword>
<dbReference type="Gene3D" id="3.40.50.2000">
    <property type="entry name" value="Glycogen Phosphorylase B"/>
    <property type="match status" value="2"/>
</dbReference>
<comment type="caution">
    <text evidence="2">The sequence shown here is derived from an EMBL/GenBank/DDBJ whole genome shotgun (WGS) entry which is preliminary data.</text>
</comment>
<evidence type="ECO:0000313" key="2">
    <source>
        <dbReference type="EMBL" id="MCZ8373202.1"/>
    </source>
</evidence>
<dbReference type="GO" id="GO:0016757">
    <property type="term" value="F:glycosyltransferase activity"/>
    <property type="evidence" value="ECO:0007669"/>
    <property type="project" value="UniProtKB-KW"/>
</dbReference>
<evidence type="ECO:0000313" key="3">
    <source>
        <dbReference type="Proteomes" id="UP001141933"/>
    </source>
</evidence>
<evidence type="ECO:0000259" key="1">
    <source>
        <dbReference type="Pfam" id="PF13439"/>
    </source>
</evidence>
<dbReference type="PANTHER" id="PTHR45947">
    <property type="entry name" value="SULFOQUINOVOSYL TRANSFERASE SQD2"/>
    <property type="match status" value="1"/>
</dbReference>
<feature type="domain" description="Glycosyltransferase subfamily 4-like N-terminal" evidence="1">
    <location>
        <begin position="29"/>
        <end position="223"/>
    </location>
</feature>
<accession>A0ABT4PJG5</accession>
<name>A0ABT4PJG5_9BACT</name>
<dbReference type="EC" id="2.4.-.-" evidence="2"/>
<protein>
    <submittedName>
        <fullName evidence="2">Glycosyltransferase</fullName>
        <ecNumber evidence="2">2.4.-.-</ecNumber>
    </submittedName>
</protein>
<dbReference type="InterPro" id="IPR050194">
    <property type="entry name" value="Glycosyltransferase_grp1"/>
</dbReference>
<dbReference type="Pfam" id="PF13692">
    <property type="entry name" value="Glyco_trans_1_4"/>
    <property type="match status" value="1"/>
</dbReference>
<dbReference type="EMBL" id="JAPZVM010000009">
    <property type="protein sequence ID" value="MCZ8373202.1"/>
    <property type="molecule type" value="Genomic_DNA"/>
</dbReference>
<proteinExistence type="predicted"/>
<dbReference type="SUPFAM" id="SSF53756">
    <property type="entry name" value="UDP-Glycosyltransferase/glycogen phosphorylase"/>
    <property type="match status" value="1"/>
</dbReference>
<dbReference type="RefSeq" id="WP_269878511.1">
    <property type="nucleotide sequence ID" value="NZ_JAPZVM010000009.1"/>
</dbReference>